<feature type="signal peptide" evidence="3">
    <location>
        <begin position="1"/>
        <end position="22"/>
    </location>
</feature>
<dbReference type="PANTHER" id="PTHR11319">
    <property type="entry name" value="G PROTEIN-COUPLED RECEPTOR-RELATED"/>
    <property type="match status" value="1"/>
</dbReference>
<keyword evidence="2" id="KW-1133">Transmembrane helix</keyword>
<gene>
    <name evidence="4" type="ORF">JKP88DRAFT_243516</name>
</gene>
<feature type="transmembrane region" description="Helical" evidence="2">
    <location>
        <begin position="487"/>
        <end position="509"/>
    </location>
</feature>
<feature type="region of interest" description="Disordered" evidence="1">
    <location>
        <begin position="529"/>
        <end position="620"/>
    </location>
</feature>
<feature type="compositionally biased region" description="Low complexity" evidence="1">
    <location>
        <begin position="607"/>
        <end position="620"/>
    </location>
</feature>
<feature type="chain" id="PRO_5032509455" description="TRP C-terminal domain-containing protein" evidence="3">
    <location>
        <begin position="23"/>
        <end position="887"/>
    </location>
</feature>
<dbReference type="OrthoDB" id="5950997at2759"/>
<feature type="compositionally biased region" description="Gly residues" evidence="1">
    <location>
        <begin position="867"/>
        <end position="879"/>
    </location>
</feature>
<feature type="transmembrane region" description="Helical" evidence="2">
    <location>
        <begin position="398"/>
        <end position="419"/>
    </location>
</feature>
<reference evidence="4" key="1">
    <citation type="submission" date="2021-02" db="EMBL/GenBank/DDBJ databases">
        <title>First Annotated Genome of the Yellow-green Alga Tribonema minus.</title>
        <authorList>
            <person name="Mahan K.M."/>
        </authorList>
    </citation>
    <scope>NUCLEOTIDE SEQUENCE</scope>
    <source>
        <strain evidence="4">UTEX B ZZ1240</strain>
    </source>
</reference>
<evidence type="ECO:0000256" key="2">
    <source>
        <dbReference type="SAM" id="Phobius"/>
    </source>
</evidence>
<keyword evidence="5" id="KW-1185">Reference proteome</keyword>
<feature type="compositionally biased region" description="Basic residues" evidence="1">
    <location>
        <begin position="582"/>
        <end position="606"/>
    </location>
</feature>
<feature type="transmembrane region" description="Helical" evidence="2">
    <location>
        <begin position="337"/>
        <end position="359"/>
    </location>
</feature>
<protein>
    <recommendedName>
        <fullName evidence="6">TRP C-terminal domain-containing protein</fullName>
    </recommendedName>
</protein>
<feature type="transmembrane region" description="Helical" evidence="2">
    <location>
        <begin position="232"/>
        <end position="255"/>
    </location>
</feature>
<feature type="compositionally biased region" description="Basic and acidic residues" evidence="1">
    <location>
        <begin position="802"/>
        <end position="823"/>
    </location>
</feature>
<organism evidence="4 5">
    <name type="scientific">Tribonema minus</name>
    <dbReference type="NCBI Taxonomy" id="303371"/>
    <lineage>
        <taxon>Eukaryota</taxon>
        <taxon>Sar</taxon>
        <taxon>Stramenopiles</taxon>
        <taxon>Ochrophyta</taxon>
        <taxon>PX clade</taxon>
        <taxon>Xanthophyceae</taxon>
        <taxon>Tribonematales</taxon>
        <taxon>Tribonemataceae</taxon>
        <taxon>Tribonema</taxon>
    </lineage>
</organism>
<feature type="transmembrane region" description="Helical" evidence="2">
    <location>
        <begin position="458"/>
        <end position="475"/>
    </location>
</feature>
<evidence type="ECO:0000256" key="1">
    <source>
        <dbReference type="SAM" id="MobiDB-lite"/>
    </source>
</evidence>
<dbReference type="Proteomes" id="UP000664859">
    <property type="component" value="Unassembled WGS sequence"/>
</dbReference>
<dbReference type="EMBL" id="JAFCMP010000068">
    <property type="protein sequence ID" value="KAG5188530.1"/>
    <property type="molecule type" value="Genomic_DNA"/>
</dbReference>
<name>A0A836CJ54_9STRA</name>
<feature type="transmembrane region" description="Helical" evidence="2">
    <location>
        <begin position="104"/>
        <end position="125"/>
    </location>
</feature>
<keyword evidence="2" id="KW-0472">Membrane</keyword>
<dbReference type="AlphaFoldDB" id="A0A836CJ54"/>
<proteinExistence type="predicted"/>
<feature type="transmembrane region" description="Helical" evidence="2">
    <location>
        <begin position="425"/>
        <end position="446"/>
    </location>
</feature>
<keyword evidence="3" id="KW-0732">Signal</keyword>
<feature type="region of interest" description="Disordered" evidence="1">
    <location>
        <begin position="795"/>
        <end position="887"/>
    </location>
</feature>
<evidence type="ECO:0000313" key="5">
    <source>
        <dbReference type="Proteomes" id="UP000664859"/>
    </source>
</evidence>
<evidence type="ECO:0000313" key="4">
    <source>
        <dbReference type="EMBL" id="KAG5188530.1"/>
    </source>
</evidence>
<accession>A0A836CJ54</accession>
<evidence type="ECO:0008006" key="6">
    <source>
        <dbReference type="Google" id="ProtNLM"/>
    </source>
</evidence>
<sequence length="887" mass="92742">MVFGKALLGGLLLAVCLGKVRADAIGHSSRSTAANNTTACPVLTYEDSSGQCAACPDGATCITAGQTIDTLSLEAGYWRGGPTLDIQECPRMDSCRSCSRGGRAYTIIVIVVFCAALAAVLLLLYKGLARDVQAGDATLSVTQSDSFGGAHSASAVARAVAWLKQRSATLMVRFKILVTHFQIVAGLPALLRVNFPQSFTALTNTLNVFNLDFWGLLSSGCFFEVNFLNKLLFSTLLPLAIIAAIFGVHGARCVLARGRGSGSGGSALWRHGSWDASLQAALLTLFMFYVVASTTVLQTFDCDTVQLSSATGETASYLRADYSVDCDSAAYRRSRVYAIIMTAVYPIGVPFLYASLLLLSRQRLDPVRADAKRSMEVRDADAGVRKTRFLWGSYRPRAFWYEVWLTLYKLLLSGLLVYFRQGTPTQTTVALLLTLVAMWLQTLVAPFTRRDENRLAECAYWATILTLIAALLISASDTGSDGVNMALLGAILSIINLLVIVLAVVQLFWSASAWLYDLIGRDDADEKPNSNINAADHAKPADAATKQQRPAASGSGSSSTDAQDCLEQAMPAADSAPMSTSPRRRARPPARRECRRRRRCRRRRAGAPRTAAAAAAAASSSDGGAARDAIRCSTCAGGRECGPSGRSCVSSGISCSGIFRGSGGPARSAGSCGGGPCGCRRSFGSTARKANAHRRSSYVSGTPRSRGAACGCDTGNFSGGPARRCGSDQRSCSGSWHTCCSISSSAGGGASSRSASGYGDCGHALDGRPGGGAGAAASSARRRRAARRCVRSGSGCGGGARARADGHARHDDAGRARAGDHARRGAGARRAHAPAGALRAVRRRRVRAAAERCGPAAGVRRDNAHARGGGGGGSSGGGASAASTVFR</sequence>
<keyword evidence="2" id="KW-0812">Transmembrane</keyword>
<evidence type="ECO:0000256" key="3">
    <source>
        <dbReference type="SAM" id="SignalP"/>
    </source>
</evidence>
<dbReference type="PANTHER" id="PTHR11319:SF35">
    <property type="entry name" value="OUTER MEMBRANE PROTEIN PMPC-RELATED"/>
    <property type="match status" value="1"/>
</dbReference>
<feature type="transmembrane region" description="Helical" evidence="2">
    <location>
        <begin position="276"/>
        <end position="297"/>
    </location>
</feature>
<comment type="caution">
    <text evidence="4">The sequence shown here is derived from an EMBL/GenBank/DDBJ whole genome shotgun (WGS) entry which is preliminary data.</text>
</comment>